<dbReference type="Proteomes" id="UP001501532">
    <property type="component" value="Unassembled WGS sequence"/>
</dbReference>
<accession>A0ABN3YDR0</accession>
<reference evidence="2 3" key="1">
    <citation type="journal article" date="2019" name="Int. J. Syst. Evol. Microbiol.">
        <title>The Global Catalogue of Microorganisms (GCM) 10K type strain sequencing project: providing services to taxonomists for standard genome sequencing and annotation.</title>
        <authorList>
            <consortium name="The Broad Institute Genomics Platform"/>
            <consortium name="The Broad Institute Genome Sequencing Center for Infectious Disease"/>
            <person name="Wu L."/>
            <person name="Ma J."/>
        </authorList>
    </citation>
    <scope>NUCLEOTIDE SEQUENCE [LARGE SCALE GENOMIC DNA]</scope>
    <source>
        <strain evidence="2 3">JCM 9091</strain>
    </source>
</reference>
<feature type="region of interest" description="Disordered" evidence="1">
    <location>
        <begin position="23"/>
        <end position="48"/>
    </location>
</feature>
<gene>
    <name evidence="2" type="ORF">GCM10010448_05410</name>
</gene>
<evidence type="ECO:0000256" key="1">
    <source>
        <dbReference type="SAM" id="MobiDB-lite"/>
    </source>
</evidence>
<sequence length="48" mass="4939">MADFVREAIVEKVMAPGAVAVRPDASPDEAAQPTRVSGRVTTAGRVTG</sequence>
<name>A0ABN3YDR0_9ACTN</name>
<evidence type="ECO:0000313" key="2">
    <source>
        <dbReference type="EMBL" id="GAA3026406.1"/>
    </source>
</evidence>
<keyword evidence="3" id="KW-1185">Reference proteome</keyword>
<evidence type="ECO:0000313" key="3">
    <source>
        <dbReference type="Proteomes" id="UP001501532"/>
    </source>
</evidence>
<comment type="caution">
    <text evidence="2">The sequence shown here is derived from an EMBL/GenBank/DDBJ whole genome shotgun (WGS) entry which is preliminary data.</text>
</comment>
<protein>
    <submittedName>
        <fullName evidence="2">Uncharacterized protein</fullName>
    </submittedName>
</protein>
<organism evidence="2 3">
    <name type="scientific">Streptomyces glomeratus</name>
    <dbReference type="NCBI Taxonomy" id="284452"/>
    <lineage>
        <taxon>Bacteria</taxon>
        <taxon>Bacillati</taxon>
        <taxon>Actinomycetota</taxon>
        <taxon>Actinomycetes</taxon>
        <taxon>Kitasatosporales</taxon>
        <taxon>Streptomycetaceae</taxon>
        <taxon>Streptomyces</taxon>
    </lineage>
</organism>
<dbReference type="EMBL" id="BAAAUF010000002">
    <property type="protein sequence ID" value="GAA3026406.1"/>
    <property type="molecule type" value="Genomic_DNA"/>
</dbReference>
<dbReference type="RefSeq" id="WP_234515725.1">
    <property type="nucleotide sequence ID" value="NZ_BAAAUF010000002.1"/>
</dbReference>
<proteinExistence type="predicted"/>